<organism evidence="2 3">
    <name type="scientific">Portunus trituberculatus</name>
    <name type="common">Swimming crab</name>
    <name type="synonym">Neptunus trituberculatus</name>
    <dbReference type="NCBI Taxonomy" id="210409"/>
    <lineage>
        <taxon>Eukaryota</taxon>
        <taxon>Metazoa</taxon>
        <taxon>Ecdysozoa</taxon>
        <taxon>Arthropoda</taxon>
        <taxon>Crustacea</taxon>
        <taxon>Multicrustacea</taxon>
        <taxon>Malacostraca</taxon>
        <taxon>Eumalacostraca</taxon>
        <taxon>Eucarida</taxon>
        <taxon>Decapoda</taxon>
        <taxon>Pleocyemata</taxon>
        <taxon>Brachyura</taxon>
        <taxon>Eubrachyura</taxon>
        <taxon>Portunoidea</taxon>
        <taxon>Portunidae</taxon>
        <taxon>Portuninae</taxon>
        <taxon>Portunus</taxon>
    </lineage>
</organism>
<dbReference type="AlphaFoldDB" id="A0A5B7HWW0"/>
<protein>
    <submittedName>
        <fullName evidence="2">Uncharacterized protein</fullName>
    </submittedName>
</protein>
<feature type="region of interest" description="Disordered" evidence="1">
    <location>
        <begin position="15"/>
        <end position="38"/>
    </location>
</feature>
<accession>A0A5B7HWW0</accession>
<gene>
    <name evidence="2" type="ORF">E2C01_068791</name>
</gene>
<evidence type="ECO:0000313" key="2">
    <source>
        <dbReference type="EMBL" id="MPC74433.1"/>
    </source>
</evidence>
<proteinExistence type="predicted"/>
<dbReference type="EMBL" id="VSRR010038915">
    <property type="protein sequence ID" value="MPC74433.1"/>
    <property type="molecule type" value="Genomic_DNA"/>
</dbReference>
<evidence type="ECO:0000256" key="1">
    <source>
        <dbReference type="SAM" id="MobiDB-lite"/>
    </source>
</evidence>
<reference evidence="2 3" key="1">
    <citation type="submission" date="2019-05" db="EMBL/GenBank/DDBJ databases">
        <title>Another draft genome of Portunus trituberculatus and its Hox gene families provides insights of decapod evolution.</title>
        <authorList>
            <person name="Jeong J.-H."/>
            <person name="Song I."/>
            <person name="Kim S."/>
            <person name="Choi T."/>
            <person name="Kim D."/>
            <person name="Ryu S."/>
            <person name="Kim W."/>
        </authorList>
    </citation>
    <scope>NUCLEOTIDE SEQUENCE [LARGE SCALE GENOMIC DNA]</scope>
    <source>
        <tissue evidence="2">Muscle</tissue>
    </source>
</reference>
<keyword evidence="3" id="KW-1185">Reference proteome</keyword>
<feature type="region of interest" description="Disordered" evidence="1">
    <location>
        <begin position="116"/>
        <end position="142"/>
    </location>
</feature>
<dbReference type="Proteomes" id="UP000324222">
    <property type="component" value="Unassembled WGS sequence"/>
</dbReference>
<evidence type="ECO:0000313" key="3">
    <source>
        <dbReference type="Proteomes" id="UP000324222"/>
    </source>
</evidence>
<name>A0A5B7HWW0_PORTR</name>
<comment type="caution">
    <text evidence="2">The sequence shown here is derived from an EMBL/GenBank/DDBJ whole genome shotgun (WGS) entry which is preliminary data.</text>
</comment>
<sequence length="142" mass="15286">MGGVVARPQVKQTRISSLWRDEGQAEAPVGRQGQAGRQWVRQGWPGGRRCARPASLAARQPAAGKEVKQCCAQKKDKQHHTCWSGRACCDEAHCAARGARRSGIVVVRAGRGWAVPAPHQHGAGQAAWRGGTRHSASLVRNE</sequence>